<keyword evidence="4 10" id="KW-0963">Cytoplasm</keyword>
<evidence type="ECO:0000256" key="13">
    <source>
        <dbReference type="SAM" id="MobiDB-lite"/>
    </source>
</evidence>
<dbReference type="GO" id="GO:0051087">
    <property type="term" value="F:protein-folding chaperone binding"/>
    <property type="evidence" value="ECO:0007669"/>
    <property type="project" value="InterPro"/>
</dbReference>
<comment type="caution">
    <text evidence="14">The sequence shown here is derived from an EMBL/GenBank/DDBJ whole genome shotgun (WGS) entry which is preliminary data.</text>
</comment>
<comment type="function">
    <text evidence="7 10 11">Participates actively in the response to hyperosmotic and heat shock by preventing the aggregation of stress-denatured proteins, in association with DnaK and GrpE. It is the nucleotide exchange factor for DnaK and may function as a thermosensor. Unfolded proteins bind initially to DnaJ; upon interaction with the DnaJ-bound protein, DnaK hydrolyzes its bound ATP, resulting in the formation of a stable complex. GrpE releases ADP from DnaK; ATP binding to DnaK triggers the release of the substrate protein, thus completing the reaction cycle. Several rounds of ATP-dependent interactions between DnaJ, DnaK and GrpE are required for fully efficient folding.</text>
</comment>
<evidence type="ECO:0000256" key="4">
    <source>
        <dbReference type="ARBA" id="ARBA00022490"/>
    </source>
</evidence>
<evidence type="ECO:0000256" key="5">
    <source>
        <dbReference type="ARBA" id="ARBA00023016"/>
    </source>
</evidence>
<dbReference type="InterPro" id="IPR000740">
    <property type="entry name" value="GrpE"/>
</dbReference>
<dbReference type="NCBIfam" id="NF010738">
    <property type="entry name" value="PRK14140.1"/>
    <property type="match status" value="1"/>
</dbReference>
<evidence type="ECO:0000256" key="12">
    <source>
        <dbReference type="RuleBase" id="RU004478"/>
    </source>
</evidence>
<comment type="subcellular location">
    <subcellularLocation>
        <location evidence="1 10">Cytoplasm</location>
    </subcellularLocation>
</comment>
<dbReference type="PANTHER" id="PTHR21237:SF23">
    <property type="entry name" value="GRPE PROTEIN HOMOLOG, MITOCHONDRIAL"/>
    <property type="match status" value="1"/>
</dbReference>
<dbReference type="GO" id="GO:0042803">
    <property type="term" value="F:protein homodimerization activity"/>
    <property type="evidence" value="ECO:0007669"/>
    <property type="project" value="InterPro"/>
</dbReference>
<dbReference type="EMBL" id="JACHHF010000009">
    <property type="protein sequence ID" value="MBB5176561.1"/>
    <property type="molecule type" value="Genomic_DNA"/>
</dbReference>
<evidence type="ECO:0000256" key="1">
    <source>
        <dbReference type="ARBA" id="ARBA00004496"/>
    </source>
</evidence>
<dbReference type="PRINTS" id="PR00773">
    <property type="entry name" value="GRPEPROTEIN"/>
</dbReference>
<dbReference type="Gene3D" id="2.30.22.10">
    <property type="entry name" value="Head domain of nucleotide exchange factor GrpE"/>
    <property type="match status" value="1"/>
</dbReference>
<dbReference type="GO" id="GO:0006457">
    <property type="term" value="P:protein folding"/>
    <property type="evidence" value="ECO:0007669"/>
    <property type="project" value="InterPro"/>
</dbReference>
<dbReference type="FunFam" id="2.30.22.10:FF:000001">
    <property type="entry name" value="Protein GrpE"/>
    <property type="match status" value="1"/>
</dbReference>
<accession>A0A9Q2HG84</accession>
<feature type="compositionally biased region" description="Acidic residues" evidence="13">
    <location>
        <begin position="8"/>
        <end position="46"/>
    </location>
</feature>
<dbReference type="SUPFAM" id="SSF58014">
    <property type="entry name" value="Coiled-coil domain of nucleotide exchange factor GrpE"/>
    <property type="match status" value="1"/>
</dbReference>
<sequence>MEKKNETINEEELKETEDTEEENTLSEETEETIEDSNSEEVEEEKDPVELLEEKLEKEENKYLKLYAEFENYKRRSREEAERNNKYKNQSLATDLLSVLDNLERALQETGDSESFESLHKGVEMVYKDFLNKLEVNGITQIQALDEPFDPNYHQAVMAESKDGVEAGIVIEELQKGYLLKDRVIRPSMVKVSE</sequence>
<dbReference type="CDD" id="cd00446">
    <property type="entry name" value="GrpE"/>
    <property type="match status" value="1"/>
</dbReference>
<evidence type="ECO:0000256" key="8">
    <source>
        <dbReference type="ARBA" id="ARBA00072274"/>
    </source>
</evidence>
<keyword evidence="5 10" id="KW-0346">Stress response</keyword>
<dbReference type="SUPFAM" id="SSF51064">
    <property type="entry name" value="Head domain of nucleotide exchange factor GrpE"/>
    <property type="match status" value="1"/>
</dbReference>
<reference evidence="14 15" key="1">
    <citation type="submission" date="2020-08" db="EMBL/GenBank/DDBJ databases">
        <title>Genomic Encyclopedia of Type Strains, Phase IV (KMG-IV): sequencing the most valuable type-strain genomes for metagenomic binning, comparative biology and taxonomic classification.</title>
        <authorList>
            <person name="Goeker M."/>
        </authorList>
    </citation>
    <scope>NUCLEOTIDE SEQUENCE [LARGE SCALE GENOMIC DNA]</scope>
    <source>
        <strain evidence="14 15">DSM 19163</strain>
    </source>
</reference>
<proteinExistence type="inferred from homology"/>
<dbReference type="PROSITE" id="PS01071">
    <property type="entry name" value="GRPE"/>
    <property type="match status" value="1"/>
</dbReference>
<evidence type="ECO:0000313" key="14">
    <source>
        <dbReference type="EMBL" id="MBB5176561.1"/>
    </source>
</evidence>
<comment type="similarity">
    <text evidence="2 10 12">Belongs to the GrpE family.</text>
</comment>
<comment type="subunit">
    <text evidence="3 10">Homodimer.</text>
</comment>
<evidence type="ECO:0000256" key="10">
    <source>
        <dbReference type="HAMAP-Rule" id="MF_01151"/>
    </source>
</evidence>
<keyword evidence="6 10" id="KW-0143">Chaperone</keyword>
<evidence type="ECO:0000256" key="6">
    <source>
        <dbReference type="ARBA" id="ARBA00023186"/>
    </source>
</evidence>
<evidence type="ECO:0000256" key="3">
    <source>
        <dbReference type="ARBA" id="ARBA00011738"/>
    </source>
</evidence>
<dbReference type="Pfam" id="PF01025">
    <property type="entry name" value="GrpE"/>
    <property type="match status" value="1"/>
</dbReference>
<dbReference type="AlphaFoldDB" id="A0A9Q2HG84"/>
<dbReference type="Proteomes" id="UP000579136">
    <property type="component" value="Unassembled WGS sequence"/>
</dbReference>
<dbReference type="InterPro" id="IPR013805">
    <property type="entry name" value="GrpE_CC"/>
</dbReference>
<gene>
    <name evidence="10" type="primary">grpE</name>
    <name evidence="14" type="ORF">HNQ45_001449</name>
</gene>
<dbReference type="GO" id="GO:0005737">
    <property type="term" value="C:cytoplasm"/>
    <property type="evidence" value="ECO:0007669"/>
    <property type="project" value="UniProtKB-SubCell"/>
</dbReference>
<evidence type="ECO:0000256" key="7">
    <source>
        <dbReference type="ARBA" id="ARBA00053401"/>
    </source>
</evidence>
<evidence type="ECO:0000256" key="2">
    <source>
        <dbReference type="ARBA" id="ARBA00009054"/>
    </source>
</evidence>
<name>A0A9Q2HG84_9STAP</name>
<organism evidence="14 15">
    <name type="scientific">Nosocomiicoccus ampullae</name>
    <dbReference type="NCBI Taxonomy" id="489910"/>
    <lineage>
        <taxon>Bacteria</taxon>
        <taxon>Bacillati</taxon>
        <taxon>Bacillota</taxon>
        <taxon>Bacilli</taxon>
        <taxon>Bacillales</taxon>
        <taxon>Staphylococcaceae</taxon>
        <taxon>Nosocomiicoccus</taxon>
    </lineage>
</organism>
<feature type="region of interest" description="Disordered" evidence="13">
    <location>
        <begin position="1"/>
        <end position="49"/>
    </location>
</feature>
<dbReference type="InterPro" id="IPR009012">
    <property type="entry name" value="GrpE_head"/>
</dbReference>
<dbReference type="GO" id="GO:0051082">
    <property type="term" value="F:unfolded protein binding"/>
    <property type="evidence" value="ECO:0007669"/>
    <property type="project" value="TreeGrafter"/>
</dbReference>
<evidence type="ECO:0000256" key="9">
    <source>
        <dbReference type="ARBA" id="ARBA00076414"/>
    </source>
</evidence>
<dbReference type="HAMAP" id="MF_01151">
    <property type="entry name" value="GrpE"/>
    <property type="match status" value="1"/>
</dbReference>
<dbReference type="RefSeq" id="WP_183675259.1">
    <property type="nucleotide sequence ID" value="NZ_CBCRYX010000010.1"/>
</dbReference>
<keyword evidence="15" id="KW-1185">Reference proteome</keyword>
<evidence type="ECO:0000256" key="11">
    <source>
        <dbReference type="RuleBase" id="RU000639"/>
    </source>
</evidence>
<protein>
    <recommendedName>
        <fullName evidence="8 10">Protein GrpE</fullName>
    </recommendedName>
    <alternativeName>
        <fullName evidence="9 10">HSP-70 cofactor</fullName>
    </alternativeName>
</protein>
<dbReference type="Gene3D" id="3.90.20.20">
    <property type="match status" value="1"/>
</dbReference>
<dbReference type="GO" id="GO:0000774">
    <property type="term" value="F:adenyl-nucleotide exchange factor activity"/>
    <property type="evidence" value="ECO:0007669"/>
    <property type="project" value="InterPro"/>
</dbReference>
<dbReference type="PANTHER" id="PTHR21237">
    <property type="entry name" value="GRPE PROTEIN"/>
    <property type="match status" value="1"/>
</dbReference>
<evidence type="ECO:0000313" key="15">
    <source>
        <dbReference type="Proteomes" id="UP000579136"/>
    </source>
</evidence>